<dbReference type="SUPFAM" id="SSF88946">
    <property type="entry name" value="Sigma2 domain of RNA polymerase sigma factors"/>
    <property type="match status" value="1"/>
</dbReference>
<comment type="caution">
    <text evidence="7">The sequence shown here is derived from an EMBL/GenBank/DDBJ whole genome shotgun (WGS) entry which is preliminary data.</text>
</comment>
<dbReference type="InterPro" id="IPR039425">
    <property type="entry name" value="RNA_pol_sigma-70-like"/>
</dbReference>
<evidence type="ECO:0000256" key="4">
    <source>
        <dbReference type="ARBA" id="ARBA00023163"/>
    </source>
</evidence>
<dbReference type="GO" id="GO:0016987">
    <property type="term" value="F:sigma factor activity"/>
    <property type="evidence" value="ECO:0007669"/>
    <property type="project" value="UniProtKB-KW"/>
</dbReference>
<feature type="domain" description="RNA polymerase sigma-70 region 2" evidence="5">
    <location>
        <begin position="27"/>
        <end position="92"/>
    </location>
</feature>
<dbReference type="InterPro" id="IPR013324">
    <property type="entry name" value="RNA_pol_sigma_r3/r4-like"/>
</dbReference>
<dbReference type="Proteomes" id="UP000033047">
    <property type="component" value="Unassembled WGS sequence"/>
</dbReference>
<evidence type="ECO:0000256" key="2">
    <source>
        <dbReference type="ARBA" id="ARBA00023015"/>
    </source>
</evidence>
<evidence type="ECO:0000313" key="7">
    <source>
        <dbReference type="EMBL" id="KKB58199.1"/>
    </source>
</evidence>
<keyword evidence="2" id="KW-0805">Transcription regulation</keyword>
<feature type="domain" description="RNA polymerase sigma factor 70 region 4 type 2" evidence="6">
    <location>
        <begin position="124"/>
        <end position="173"/>
    </location>
</feature>
<dbReference type="InterPro" id="IPR036388">
    <property type="entry name" value="WH-like_DNA-bd_sf"/>
</dbReference>
<dbReference type="GO" id="GO:0003677">
    <property type="term" value="F:DNA binding"/>
    <property type="evidence" value="ECO:0007669"/>
    <property type="project" value="InterPro"/>
</dbReference>
<dbReference type="Gene3D" id="1.10.10.10">
    <property type="entry name" value="Winged helix-like DNA-binding domain superfamily/Winged helix DNA-binding domain"/>
    <property type="match status" value="1"/>
</dbReference>
<accession>A0A0F5JKG9</accession>
<dbReference type="AlphaFoldDB" id="A0A0F5JKG9"/>
<dbReference type="PATRIC" id="fig|927665.4.peg.1042"/>
<comment type="similarity">
    <text evidence="1">Belongs to the sigma-70 factor family. ECF subfamily.</text>
</comment>
<dbReference type="InterPro" id="IPR014284">
    <property type="entry name" value="RNA_pol_sigma-70_dom"/>
</dbReference>
<evidence type="ECO:0000313" key="8">
    <source>
        <dbReference type="Proteomes" id="UP000033047"/>
    </source>
</evidence>
<reference evidence="7 8" key="1">
    <citation type="submission" date="2013-04" db="EMBL/GenBank/DDBJ databases">
        <title>The Genome Sequence of Parabacteroides goldsteinii DSM 19448.</title>
        <authorList>
            <consortium name="The Broad Institute Genomics Platform"/>
            <person name="Earl A."/>
            <person name="Ward D."/>
            <person name="Feldgarden M."/>
            <person name="Gevers D."/>
            <person name="Martens E."/>
            <person name="Sakamoto M."/>
            <person name="Benno Y."/>
            <person name="Song Y."/>
            <person name="Liu C."/>
            <person name="Lee J."/>
            <person name="Bolanos M."/>
            <person name="Vaisanen M.L."/>
            <person name="Finegold S.M."/>
            <person name="Walker B."/>
            <person name="Young S."/>
            <person name="Zeng Q."/>
            <person name="Gargeya S."/>
            <person name="Fitzgerald M."/>
            <person name="Haas B."/>
            <person name="Abouelleil A."/>
            <person name="Allen A.W."/>
            <person name="Alvarado L."/>
            <person name="Arachchi H.M."/>
            <person name="Berlin A.M."/>
            <person name="Chapman S.B."/>
            <person name="Gainer-Dewar J."/>
            <person name="Goldberg J."/>
            <person name="Griggs A."/>
            <person name="Gujja S."/>
            <person name="Hansen M."/>
            <person name="Howarth C."/>
            <person name="Imamovic A."/>
            <person name="Ireland A."/>
            <person name="Larimer J."/>
            <person name="McCowan C."/>
            <person name="Murphy C."/>
            <person name="Pearson M."/>
            <person name="Poon T.W."/>
            <person name="Priest M."/>
            <person name="Roberts A."/>
            <person name="Saif S."/>
            <person name="Shea T."/>
            <person name="Sisk P."/>
            <person name="Sykes S."/>
            <person name="Wortman J."/>
            <person name="Nusbaum C."/>
            <person name="Birren B."/>
        </authorList>
    </citation>
    <scope>NUCLEOTIDE SEQUENCE [LARGE SCALE GENOMIC DNA]</scope>
    <source>
        <strain evidence="7 8">DSM 19448</strain>
    </source>
</reference>
<proteinExistence type="inferred from homology"/>
<dbReference type="RefSeq" id="WP_046145463.1">
    <property type="nucleotide sequence ID" value="NZ_KQ033912.1"/>
</dbReference>
<dbReference type="SUPFAM" id="SSF88659">
    <property type="entry name" value="Sigma3 and sigma4 domains of RNA polymerase sigma factors"/>
    <property type="match status" value="1"/>
</dbReference>
<protein>
    <submittedName>
        <fullName evidence="7">RNA polymerase sigma-70 factor</fullName>
    </submittedName>
</protein>
<dbReference type="NCBIfam" id="TIGR02937">
    <property type="entry name" value="sigma70-ECF"/>
    <property type="match status" value="1"/>
</dbReference>
<dbReference type="Gene3D" id="1.10.1740.10">
    <property type="match status" value="1"/>
</dbReference>
<dbReference type="PANTHER" id="PTHR43133">
    <property type="entry name" value="RNA POLYMERASE ECF-TYPE SIGMA FACTO"/>
    <property type="match status" value="1"/>
</dbReference>
<dbReference type="InterPro" id="IPR013325">
    <property type="entry name" value="RNA_pol_sigma_r2"/>
</dbReference>
<dbReference type="Pfam" id="PF04542">
    <property type="entry name" value="Sigma70_r2"/>
    <property type="match status" value="1"/>
</dbReference>
<dbReference type="EMBL" id="AQHV01000006">
    <property type="protein sequence ID" value="KKB58199.1"/>
    <property type="molecule type" value="Genomic_DNA"/>
</dbReference>
<keyword evidence="4" id="KW-0804">Transcription</keyword>
<dbReference type="Pfam" id="PF08281">
    <property type="entry name" value="Sigma70_r4_2"/>
    <property type="match status" value="1"/>
</dbReference>
<evidence type="ECO:0000259" key="6">
    <source>
        <dbReference type="Pfam" id="PF08281"/>
    </source>
</evidence>
<evidence type="ECO:0000259" key="5">
    <source>
        <dbReference type="Pfam" id="PF04542"/>
    </source>
</evidence>
<dbReference type="HOGENOM" id="CLU_047691_4_1_10"/>
<dbReference type="NCBIfam" id="TIGR02985">
    <property type="entry name" value="Sig70_bacteroi1"/>
    <property type="match status" value="1"/>
</dbReference>
<dbReference type="GO" id="GO:0006352">
    <property type="term" value="P:DNA-templated transcription initiation"/>
    <property type="evidence" value="ECO:0007669"/>
    <property type="project" value="InterPro"/>
</dbReference>
<gene>
    <name evidence="7" type="ORF">HMPREF1535_01020</name>
</gene>
<dbReference type="PANTHER" id="PTHR43133:SF46">
    <property type="entry name" value="RNA POLYMERASE SIGMA-70 FACTOR ECF SUBFAMILY"/>
    <property type="match status" value="1"/>
</dbReference>
<dbReference type="InterPro" id="IPR013249">
    <property type="entry name" value="RNA_pol_sigma70_r4_t2"/>
</dbReference>
<name>A0A0F5JKG9_9BACT</name>
<dbReference type="STRING" id="927665.HMPREF1535_01020"/>
<organism evidence="7 8">
    <name type="scientific">Parabacteroides goldsteinii DSM 19448 = WAL 12034</name>
    <dbReference type="NCBI Taxonomy" id="927665"/>
    <lineage>
        <taxon>Bacteria</taxon>
        <taxon>Pseudomonadati</taxon>
        <taxon>Bacteroidota</taxon>
        <taxon>Bacteroidia</taxon>
        <taxon>Bacteroidales</taxon>
        <taxon>Tannerellaceae</taxon>
        <taxon>Parabacteroides</taxon>
    </lineage>
</organism>
<sequence length="193" mass="22853">MELISEQREKILLSRLKEGDPFAFKELYSLYSSPIYYFVYAILSDKSLAEDITQSCFVKVWERRTELDLSKKFSAYLYTIAKNLVYRESERQVRDARYLEFVKGAGGEKSQTVEEAIHLKFIQEEINNMINELPPARKKIFVLSRFKGYSNKKIAEELSVSERTVETQIYRTLLYLKERLKHYLLLFVLVFIS</sequence>
<evidence type="ECO:0000256" key="3">
    <source>
        <dbReference type="ARBA" id="ARBA00023082"/>
    </source>
</evidence>
<dbReference type="InterPro" id="IPR007627">
    <property type="entry name" value="RNA_pol_sigma70_r2"/>
</dbReference>
<keyword evidence="3" id="KW-0731">Sigma factor</keyword>
<dbReference type="InterPro" id="IPR014327">
    <property type="entry name" value="RNA_pol_sigma70_bacteroid"/>
</dbReference>
<evidence type="ECO:0000256" key="1">
    <source>
        <dbReference type="ARBA" id="ARBA00010641"/>
    </source>
</evidence>